<dbReference type="InterPro" id="IPR030395">
    <property type="entry name" value="GP_PDE_dom"/>
</dbReference>
<sequence length="264" mass="29563">MNRGASGYAYFDQPFACLAHRGGYVTASGDEGRENSLYAFAKAVEFGYRYLETDVHVTADGRLIAFHDTVLDRVTDAHGRISELPFDAVREARIDGRDPIPTLDEVLESFPDTRINIDIKAPGAIEPLAQALRHHHAERRVCVASFSGSRLGRFRRITRGAVATSAPTPTVAWSAFVPQLPRWINTPGQAFQVPFAQQVAGRTIRVVNRRLMQVARARDMRVHVWTINDADQMHRLIDLGVDGLITDRIDVLKQVAQEHGLWDR</sequence>
<dbReference type="CDD" id="cd08561">
    <property type="entry name" value="GDPD_cytoplasmic_ScUgpQ2_like"/>
    <property type="match status" value="1"/>
</dbReference>
<keyword evidence="2" id="KW-0378">Hydrolase</keyword>
<dbReference type="PANTHER" id="PTHR43805:SF1">
    <property type="entry name" value="GP-PDE DOMAIN-CONTAINING PROTEIN"/>
    <property type="match status" value="1"/>
</dbReference>
<keyword evidence="3" id="KW-1185">Reference proteome</keyword>
<dbReference type="InterPro" id="IPR017946">
    <property type="entry name" value="PLC-like_Pdiesterase_TIM-brl"/>
</dbReference>
<dbReference type="RefSeq" id="WP_341770063.1">
    <property type="nucleotide sequence ID" value="NZ_BAAAOO010000015.1"/>
</dbReference>
<evidence type="ECO:0000313" key="3">
    <source>
        <dbReference type="Proteomes" id="UP000749311"/>
    </source>
</evidence>
<dbReference type="Proteomes" id="UP000749311">
    <property type="component" value="Unassembled WGS sequence"/>
</dbReference>
<dbReference type="PROSITE" id="PS51704">
    <property type="entry name" value="GP_PDE"/>
    <property type="match status" value="1"/>
</dbReference>
<evidence type="ECO:0000313" key="2">
    <source>
        <dbReference type="EMBL" id="NIH56750.1"/>
    </source>
</evidence>
<comment type="caution">
    <text evidence="2">The sequence shown here is derived from an EMBL/GenBank/DDBJ whole genome shotgun (WGS) entry which is preliminary data.</text>
</comment>
<name>A0ABX0SEE2_9ACTN</name>
<proteinExistence type="predicted"/>
<dbReference type="EMBL" id="JAAMOZ010000001">
    <property type="protein sequence ID" value="NIH56750.1"/>
    <property type="molecule type" value="Genomic_DNA"/>
</dbReference>
<dbReference type="EC" id="3.1.4.46" evidence="2"/>
<organism evidence="2 3">
    <name type="scientific">Brooklawnia cerclae</name>
    <dbReference type="NCBI Taxonomy" id="349934"/>
    <lineage>
        <taxon>Bacteria</taxon>
        <taxon>Bacillati</taxon>
        <taxon>Actinomycetota</taxon>
        <taxon>Actinomycetes</taxon>
        <taxon>Propionibacteriales</taxon>
        <taxon>Propionibacteriaceae</taxon>
        <taxon>Brooklawnia</taxon>
    </lineage>
</organism>
<gene>
    <name evidence="2" type="ORF">FB473_001395</name>
</gene>
<evidence type="ECO:0000259" key="1">
    <source>
        <dbReference type="PROSITE" id="PS51704"/>
    </source>
</evidence>
<feature type="domain" description="GP-PDE" evidence="1">
    <location>
        <begin position="15"/>
        <end position="256"/>
    </location>
</feature>
<reference evidence="2 3" key="1">
    <citation type="submission" date="2020-02" db="EMBL/GenBank/DDBJ databases">
        <title>Sequencing the genomes of 1000 actinobacteria strains.</title>
        <authorList>
            <person name="Klenk H.-P."/>
        </authorList>
    </citation>
    <scope>NUCLEOTIDE SEQUENCE [LARGE SCALE GENOMIC DNA]</scope>
    <source>
        <strain evidence="2 3">DSM 19609</strain>
    </source>
</reference>
<dbReference type="Pfam" id="PF03009">
    <property type="entry name" value="GDPD"/>
    <property type="match status" value="1"/>
</dbReference>
<dbReference type="SUPFAM" id="SSF51695">
    <property type="entry name" value="PLC-like phosphodiesterases"/>
    <property type="match status" value="1"/>
</dbReference>
<protein>
    <submittedName>
        <fullName evidence="2">Glycerophosphoryl diester phosphodiesterase</fullName>
        <ecNumber evidence="2">3.1.4.46</ecNumber>
    </submittedName>
</protein>
<dbReference type="PANTHER" id="PTHR43805">
    <property type="entry name" value="GLYCEROPHOSPHORYL DIESTER PHOSPHODIESTERASE"/>
    <property type="match status" value="1"/>
</dbReference>
<dbReference type="GO" id="GO:0008889">
    <property type="term" value="F:glycerophosphodiester phosphodiesterase activity"/>
    <property type="evidence" value="ECO:0007669"/>
    <property type="project" value="UniProtKB-EC"/>
</dbReference>
<accession>A0ABX0SEE2</accession>
<dbReference type="Gene3D" id="3.20.20.190">
    <property type="entry name" value="Phosphatidylinositol (PI) phosphodiesterase"/>
    <property type="match status" value="1"/>
</dbReference>